<keyword evidence="7" id="KW-1185">Reference proteome</keyword>
<evidence type="ECO:0000256" key="3">
    <source>
        <dbReference type="SAM" id="MobiDB-lite"/>
    </source>
</evidence>
<evidence type="ECO:0000256" key="2">
    <source>
        <dbReference type="SAM" id="Coils"/>
    </source>
</evidence>
<proteinExistence type="predicted"/>
<dbReference type="OrthoDB" id="5389929at2759"/>
<evidence type="ECO:0000313" key="6">
    <source>
        <dbReference type="EMBL" id="RYP06762.1"/>
    </source>
</evidence>
<feature type="coiled-coil region" evidence="2">
    <location>
        <begin position="164"/>
        <end position="198"/>
    </location>
</feature>
<name>A0A4Q4TK71_9PEZI</name>
<accession>A0A4Q4TK71</accession>
<dbReference type="Proteomes" id="UP000293360">
    <property type="component" value="Unassembled WGS sequence"/>
</dbReference>
<evidence type="ECO:0000259" key="4">
    <source>
        <dbReference type="Pfam" id="PF24809"/>
    </source>
</evidence>
<sequence>MARNWVQTHTGMLLQFAEKYSKVVEAVATAGGPYGTVAYETLSVLVFQNKVDNDNKVVSLLDEIRKCLPRLENWESIYPTDTMRRLVVITYLRITEFLKMAAEYFTYFRKRLKLALFPGFVTGFDEMGSDIRTTLAEINDEAMYGLHREVHSSGKRQEYLKDRADKAELAHQKLLAQNSELLSQNESLKAELEKQRLKFEHRDKQETERRLRAFSDFLEVRMDHPGTEVVTTKKTLMVAFPDLPSNPRLVPCTGYTQASRNLLYRSHEYLRWHQAKESCLLFISGCTEWYGRHETGFLHCWLSPFAIYIAEDASQMDKARVAFFSCLPREQPEPVNISMVFASIILQVFHWQPELLREHDDQFRRILQRAGKTWSAESLSNLLGRVLSQLNSEAFRTVYIVVDRLDCCLSDNLSQGMMYLSSMITELKGSPVSAKLLVIAETSEGNAEWHNEWLPQFKFDLERLIVRHDWDQQQVPSWLSGTDSRPQIWSSGSAPSVTTI</sequence>
<keyword evidence="2" id="KW-0175">Coiled coil</keyword>
<dbReference type="Pfam" id="PF24883">
    <property type="entry name" value="NPHP3_N"/>
    <property type="match status" value="1"/>
</dbReference>
<evidence type="ECO:0000256" key="1">
    <source>
        <dbReference type="ARBA" id="ARBA00022737"/>
    </source>
</evidence>
<feature type="domain" description="Nephrocystin 3-like N-terminal" evidence="5">
    <location>
        <begin position="307"/>
        <end position="438"/>
    </location>
</feature>
<dbReference type="AlphaFoldDB" id="A0A4Q4TK71"/>
<evidence type="ECO:0000313" key="7">
    <source>
        <dbReference type="Proteomes" id="UP000293360"/>
    </source>
</evidence>
<organism evidence="6 7">
    <name type="scientific">Monosporascus ibericus</name>
    <dbReference type="NCBI Taxonomy" id="155417"/>
    <lineage>
        <taxon>Eukaryota</taxon>
        <taxon>Fungi</taxon>
        <taxon>Dikarya</taxon>
        <taxon>Ascomycota</taxon>
        <taxon>Pezizomycotina</taxon>
        <taxon>Sordariomycetes</taxon>
        <taxon>Xylariomycetidae</taxon>
        <taxon>Xylariales</taxon>
        <taxon>Xylariales incertae sedis</taxon>
        <taxon>Monosporascus</taxon>
    </lineage>
</organism>
<protein>
    <submittedName>
        <fullName evidence="6">Uncharacterized protein</fullName>
    </submittedName>
</protein>
<comment type="caution">
    <text evidence="6">The sequence shown here is derived from an EMBL/GenBank/DDBJ whole genome shotgun (WGS) entry which is preliminary data.</text>
</comment>
<dbReference type="Pfam" id="PF24809">
    <property type="entry name" value="DUF7708"/>
    <property type="match status" value="1"/>
</dbReference>
<evidence type="ECO:0000259" key="5">
    <source>
        <dbReference type="Pfam" id="PF24883"/>
    </source>
</evidence>
<dbReference type="InterPro" id="IPR056884">
    <property type="entry name" value="NPHP3-like_N"/>
</dbReference>
<dbReference type="EMBL" id="QJNU01000117">
    <property type="protein sequence ID" value="RYP06762.1"/>
    <property type="molecule type" value="Genomic_DNA"/>
</dbReference>
<dbReference type="STRING" id="155417.A0A4Q4TK71"/>
<reference evidence="6 7" key="1">
    <citation type="submission" date="2018-06" db="EMBL/GenBank/DDBJ databases">
        <title>Complete Genomes of Monosporascus.</title>
        <authorList>
            <person name="Robinson A.J."/>
            <person name="Natvig D.O."/>
        </authorList>
    </citation>
    <scope>NUCLEOTIDE SEQUENCE [LARGE SCALE GENOMIC DNA]</scope>
    <source>
        <strain evidence="6 7">CBS 110550</strain>
    </source>
</reference>
<feature type="domain" description="DUF7708" evidence="4">
    <location>
        <begin position="16"/>
        <end position="149"/>
    </location>
</feature>
<gene>
    <name evidence="6" type="ORF">DL764_002959</name>
</gene>
<keyword evidence="1" id="KW-0677">Repeat</keyword>
<feature type="region of interest" description="Disordered" evidence="3">
    <location>
        <begin position="477"/>
        <end position="500"/>
    </location>
</feature>
<dbReference type="InterPro" id="IPR056125">
    <property type="entry name" value="DUF7708"/>
</dbReference>